<dbReference type="GeneID" id="73468331"/>
<dbReference type="PROSITE" id="PS51299">
    <property type="entry name" value="HTH_APSES"/>
    <property type="match status" value="1"/>
</dbReference>
<proteinExistence type="predicted"/>
<keyword evidence="3" id="KW-0238">DNA-binding</keyword>
<dbReference type="EMBL" id="JAGSYN010000057">
    <property type="protein sequence ID" value="KAG7664944.1"/>
    <property type="molecule type" value="Genomic_DNA"/>
</dbReference>
<dbReference type="SMART" id="SM00248">
    <property type="entry name" value="ANK"/>
    <property type="match status" value="3"/>
</dbReference>
<dbReference type="Pfam" id="PF04383">
    <property type="entry name" value="KilA-N"/>
    <property type="match status" value="1"/>
</dbReference>
<sequence length="891" mass="101293">MSNKQIYSATYSNVPVFEFVTSEGPIMRRKSDSWINATHILKIAKFPKAKRTRILEKDVQSNTHEKVQGGYGKYQGTYVPLELGEQIAKNFGVFEILKPIFEFQYIEGKSETPPPAPKHNHASALNIAKRQAQQKQQPQASTTNKRIKIAPVPSSSTGEGTTTAPSSGDEKPKKRGRPKRVALNRAPASLKHSDTIPLEQPQQYRHAATKTSFIGTMPMIQRQDTEQDALQLMTTNMNLKQGDLQAVGSDEDDDDHKGGAGAGDDFFRLRGRLASQNGNGELPIDSQPDDLLTSRELFGVSRESFEKVRNPFVVKNEEKYGGIHQYRQPSIGSLPSTSVDASMYSEYFSNLVNYFLEEDNNTNKIRPNSIPEKLLNPPLPLSKIHINQPIDNDGNTIFHWACSMANIPIVEFLLNTFSDSINAEMRNNNGETALMFLVRFNNSYQLRNFPLVLQLLLESVLLVDSQGKTVLHHIVQIDKDQHKNTKKREKFSRYYMESLFDKIIESTEDEEDTEREDKKSELIAKFINHQDCEGNTAFHIAAYNLNLKCIKVFISYHRYINFGLRNLVSCTVEDYLASHNYVLRLDDEEQEGKGGLAGGGVDGDKNVDILVSTGENGFQSHQSFETQLYNSKLALNLQNTTSNLITEKMTQLAYTIDKELSEKDEVILTYFKILKKVNQDKLASQRKLLSFFNLDYLIDDLDTTNRSEPNSQESNVSASQTQDLSIDFSKDKIIQEEIYRLINDLTYQYLQKENEFDNLMKSYKVTNEKVVQATLAKIGPNMDDGEIKEDQFTLMTQLQESILKRRTLMNKIYKYEMNVPTLDEGKENKAEDSQVDQQQQQQHQSLISKYGSNDKLTKYCKLIALCCGMSTDEVENSIDLIEQSLVDTKKK</sequence>
<dbReference type="PANTHER" id="PTHR43828">
    <property type="entry name" value="ASPARAGINASE"/>
    <property type="match status" value="1"/>
</dbReference>
<dbReference type="Proteomes" id="UP000694255">
    <property type="component" value="Unassembled WGS sequence"/>
</dbReference>
<dbReference type="GO" id="GO:0030907">
    <property type="term" value="C:MBF transcription complex"/>
    <property type="evidence" value="ECO:0007669"/>
    <property type="project" value="UniProtKB-ARBA"/>
</dbReference>
<dbReference type="FunFam" id="3.10.260.10:FF:000004">
    <property type="entry name" value="Transcription factor MBP1"/>
    <property type="match status" value="1"/>
</dbReference>
<keyword evidence="1" id="KW-0677">Repeat</keyword>
<dbReference type="AlphaFoldDB" id="A0A8J5QNS5"/>
<feature type="compositionally biased region" description="Low complexity" evidence="6">
    <location>
        <begin position="835"/>
        <end position="844"/>
    </location>
</feature>
<dbReference type="InterPro" id="IPR002110">
    <property type="entry name" value="Ankyrin_rpt"/>
</dbReference>
<evidence type="ECO:0000313" key="9">
    <source>
        <dbReference type="Proteomes" id="UP000694255"/>
    </source>
</evidence>
<feature type="compositionally biased region" description="Basic residues" evidence="6">
    <location>
        <begin position="173"/>
        <end position="182"/>
    </location>
</feature>
<dbReference type="InterPro" id="IPR051642">
    <property type="entry name" value="SWI6-like"/>
</dbReference>
<dbReference type="SMART" id="SM01252">
    <property type="entry name" value="KilA-N"/>
    <property type="match status" value="1"/>
</dbReference>
<dbReference type="InterPro" id="IPR018004">
    <property type="entry name" value="KilA/APSES_HTH"/>
</dbReference>
<dbReference type="OrthoDB" id="6718656at2759"/>
<feature type="compositionally biased region" description="Low complexity" evidence="6">
    <location>
        <begin position="129"/>
        <end position="140"/>
    </location>
</feature>
<dbReference type="GO" id="GO:0033309">
    <property type="term" value="C:SBF transcription complex"/>
    <property type="evidence" value="ECO:0007669"/>
    <property type="project" value="TreeGrafter"/>
</dbReference>
<feature type="region of interest" description="Disordered" evidence="6">
    <location>
        <begin position="825"/>
        <end position="847"/>
    </location>
</feature>
<protein>
    <recommendedName>
        <fullName evidence="5">Transcription factor MBP1</fullName>
    </recommendedName>
</protein>
<feature type="compositionally biased region" description="Polar residues" evidence="6">
    <location>
        <begin position="153"/>
        <end position="166"/>
    </location>
</feature>
<keyword evidence="2" id="KW-0040">ANK repeat</keyword>
<evidence type="ECO:0000313" key="8">
    <source>
        <dbReference type="EMBL" id="KAG7664944.1"/>
    </source>
</evidence>
<feature type="region of interest" description="Disordered" evidence="6">
    <location>
        <begin position="129"/>
        <end position="188"/>
    </location>
</feature>
<comment type="caution">
    <text evidence="8">The sequence shown here is derived from an EMBL/GenBank/DDBJ whole genome shotgun (WGS) entry which is preliminary data.</text>
</comment>
<evidence type="ECO:0000256" key="6">
    <source>
        <dbReference type="SAM" id="MobiDB-lite"/>
    </source>
</evidence>
<comment type="function">
    <text evidence="4">Binds to MCB elements (Mlu I cell cycle box) found in the promoter of most DNA synthesis genes. Transcriptional activation by MBF has an important role in the transition from G1 to S phase. It may have a dual role in that it behaves as an activator of transcription at the G1-S boundary and as a repressor during other stages of the cell cycle.</text>
</comment>
<evidence type="ECO:0000256" key="5">
    <source>
        <dbReference type="ARBA" id="ARBA00073969"/>
    </source>
</evidence>
<gene>
    <name evidence="8" type="ORF">J8A68_001530</name>
</gene>
<dbReference type="InterPro" id="IPR003163">
    <property type="entry name" value="Tscrpt_reg_HTH_APSES-type"/>
</dbReference>
<dbReference type="Pfam" id="PF12796">
    <property type="entry name" value="Ank_2"/>
    <property type="match status" value="1"/>
</dbReference>
<evidence type="ECO:0000256" key="3">
    <source>
        <dbReference type="ARBA" id="ARBA00023125"/>
    </source>
</evidence>
<dbReference type="PANTHER" id="PTHR43828:SF15">
    <property type="entry name" value="TRANSCRIPTION FACTOR MBP1"/>
    <property type="match status" value="1"/>
</dbReference>
<evidence type="ECO:0000256" key="4">
    <source>
        <dbReference type="ARBA" id="ARBA00054211"/>
    </source>
</evidence>
<dbReference type="GO" id="GO:0003677">
    <property type="term" value="F:DNA binding"/>
    <property type="evidence" value="ECO:0007669"/>
    <property type="project" value="UniProtKB-KW"/>
</dbReference>
<dbReference type="GO" id="GO:0001228">
    <property type="term" value="F:DNA-binding transcription activator activity, RNA polymerase II-specific"/>
    <property type="evidence" value="ECO:0007669"/>
    <property type="project" value="UniProtKB-ARBA"/>
</dbReference>
<keyword evidence="9" id="KW-1185">Reference proteome</keyword>
<reference evidence="8 9" key="1">
    <citation type="journal article" date="2021" name="DNA Res.">
        <title>Genome analysis of Candida subhashii reveals its hybrid nature and dual mitochondrial genome conformations.</title>
        <authorList>
            <person name="Mixao V."/>
            <person name="Hegedusova E."/>
            <person name="Saus E."/>
            <person name="Pryszcz L.P."/>
            <person name="Cillingova A."/>
            <person name="Nosek J."/>
            <person name="Gabaldon T."/>
        </authorList>
    </citation>
    <scope>NUCLEOTIDE SEQUENCE [LARGE SCALE GENOMIC DNA]</scope>
    <source>
        <strain evidence="8 9">CBS 10753</strain>
    </source>
</reference>
<dbReference type="RefSeq" id="XP_049265176.1">
    <property type="nucleotide sequence ID" value="XM_049405192.1"/>
</dbReference>
<organism evidence="8 9">
    <name type="scientific">[Candida] subhashii</name>
    <dbReference type="NCBI Taxonomy" id="561895"/>
    <lineage>
        <taxon>Eukaryota</taxon>
        <taxon>Fungi</taxon>
        <taxon>Dikarya</taxon>
        <taxon>Ascomycota</taxon>
        <taxon>Saccharomycotina</taxon>
        <taxon>Pichiomycetes</taxon>
        <taxon>Debaryomycetaceae</taxon>
        <taxon>Spathaspora</taxon>
    </lineage>
</organism>
<evidence type="ECO:0000256" key="2">
    <source>
        <dbReference type="ARBA" id="ARBA00023043"/>
    </source>
</evidence>
<feature type="domain" description="HTH APSES-type" evidence="7">
    <location>
        <begin position="6"/>
        <end position="113"/>
    </location>
</feature>
<accession>A0A8J5QNS5</accession>
<name>A0A8J5QNS5_9ASCO</name>
<evidence type="ECO:0000259" key="7">
    <source>
        <dbReference type="PROSITE" id="PS51299"/>
    </source>
</evidence>
<evidence type="ECO:0000256" key="1">
    <source>
        <dbReference type="ARBA" id="ARBA00022737"/>
    </source>
</evidence>